<dbReference type="Gene3D" id="3.90.1150.200">
    <property type="match status" value="1"/>
</dbReference>
<name>A0ABT6FWL4_9FLAO</name>
<evidence type="ECO:0000313" key="2">
    <source>
        <dbReference type="EMBL" id="MDG3587637.1"/>
    </source>
</evidence>
<dbReference type="Proteomes" id="UP001153642">
    <property type="component" value="Unassembled WGS sequence"/>
</dbReference>
<dbReference type="Pfam" id="PF08818">
    <property type="entry name" value="DUF1801"/>
    <property type="match status" value="1"/>
</dbReference>
<protein>
    <submittedName>
        <fullName evidence="2">DUF1801 domain-containing protein</fullName>
    </submittedName>
</protein>
<gene>
    <name evidence="2" type="ORF">OSR52_17395</name>
</gene>
<dbReference type="InterPro" id="IPR014922">
    <property type="entry name" value="YdhG-like"/>
</dbReference>
<feature type="domain" description="YdhG-like" evidence="1">
    <location>
        <begin position="19"/>
        <end position="113"/>
    </location>
</feature>
<dbReference type="RefSeq" id="WP_277901390.1">
    <property type="nucleotide sequence ID" value="NZ_JAPMUA010000008.1"/>
</dbReference>
<evidence type="ECO:0000259" key="1">
    <source>
        <dbReference type="Pfam" id="PF08818"/>
    </source>
</evidence>
<proteinExistence type="predicted"/>
<comment type="caution">
    <text evidence="2">The sequence shown here is derived from an EMBL/GenBank/DDBJ whole genome shotgun (WGS) entry which is preliminary data.</text>
</comment>
<organism evidence="2 3">
    <name type="scientific">Galbibacter pacificus</name>
    <dbReference type="NCBI Taxonomy" id="2996052"/>
    <lineage>
        <taxon>Bacteria</taxon>
        <taxon>Pseudomonadati</taxon>
        <taxon>Bacteroidota</taxon>
        <taxon>Flavobacteriia</taxon>
        <taxon>Flavobacteriales</taxon>
        <taxon>Flavobacteriaceae</taxon>
        <taxon>Galbibacter</taxon>
    </lineage>
</organism>
<evidence type="ECO:0000313" key="3">
    <source>
        <dbReference type="Proteomes" id="UP001153642"/>
    </source>
</evidence>
<reference evidence="2" key="1">
    <citation type="submission" date="2022-11" db="EMBL/GenBank/DDBJ databases">
        <title>High-quality draft genome sequence of Galbibacter sp. strain CMA-7.</title>
        <authorList>
            <person name="Wei L."/>
            <person name="Dong C."/>
            <person name="Shao Z."/>
        </authorList>
    </citation>
    <scope>NUCLEOTIDE SEQUENCE</scope>
    <source>
        <strain evidence="2">CMA-7</strain>
    </source>
</reference>
<sequence length="122" mass="14263">MNEIEQFIDAKIKHEFEPIFLKFRTLIKEKFPTLQEAMRGGTEKYYGVPVYRQNKIIISVSPTQKGITFSFAEGKQFEDKYGLLEGVGNKTLNLRITSLTDYSEEVLEYYIRQGIQIDNKKK</sequence>
<keyword evidence="3" id="KW-1185">Reference proteome</keyword>
<accession>A0ABT6FWL4</accession>
<dbReference type="EMBL" id="JAPMUA010000008">
    <property type="protein sequence ID" value="MDG3587637.1"/>
    <property type="molecule type" value="Genomic_DNA"/>
</dbReference>
<dbReference type="SUPFAM" id="SSF159888">
    <property type="entry name" value="YdhG-like"/>
    <property type="match status" value="1"/>
</dbReference>